<evidence type="ECO:0000313" key="3">
    <source>
        <dbReference type="Proteomes" id="UP000317839"/>
    </source>
</evidence>
<dbReference type="RefSeq" id="WP_142942715.1">
    <property type="nucleotide sequence ID" value="NZ_VIKR01000003.1"/>
</dbReference>
<keyword evidence="3" id="KW-1185">Reference proteome</keyword>
<name>A0A545T9X5_9GAMM</name>
<evidence type="ECO:0000259" key="1">
    <source>
        <dbReference type="PROSITE" id="PS50851"/>
    </source>
</evidence>
<dbReference type="PROSITE" id="PS50851">
    <property type="entry name" value="CHEW"/>
    <property type="match status" value="1"/>
</dbReference>
<dbReference type="SUPFAM" id="SSF50341">
    <property type="entry name" value="CheW-like"/>
    <property type="match status" value="1"/>
</dbReference>
<comment type="caution">
    <text evidence="2">The sequence shown here is derived from an EMBL/GenBank/DDBJ whole genome shotgun (WGS) entry which is preliminary data.</text>
</comment>
<dbReference type="Gene3D" id="2.40.50.180">
    <property type="entry name" value="CheA-289, Domain 4"/>
    <property type="match status" value="1"/>
</dbReference>
<protein>
    <submittedName>
        <fullName evidence="2">Chemotaxis protein CheW</fullName>
    </submittedName>
</protein>
<proteinExistence type="predicted"/>
<gene>
    <name evidence="2" type="ORF">FLL45_14200</name>
</gene>
<dbReference type="AlphaFoldDB" id="A0A545T9X5"/>
<dbReference type="GO" id="GO:0007165">
    <property type="term" value="P:signal transduction"/>
    <property type="evidence" value="ECO:0007669"/>
    <property type="project" value="InterPro"/>
</dbReference>
<dbReference type="InterPro" id="IPR002545">
    <property type="entry name" value="CheW-lke_dom"/>
</dbReference>
<dbReference type="Pfam" id="PF01584">
    <property type="entry name" value="CheW"/>
    <property type="match status" value="1"/>
</dbReference>
<dbReference type="Proteomes" id="UP000317839">
    <property type="component" value="Unassembled WGS sequence"/>
</dbReference>
<reference evidence="2 3" key="1">
    <citation type="submission" date="2019-06" db="EMBL/GenBank/DDBJ databases">
        <title>Draft genome of Aliikangiella marina GYP-15.</title>
        <authorList>
            <person name="Wang G."/>
        </authorList>
    </citation>
    <scope>NUCLEOTIDE SEQUENCE [LARGE SCALE GENOMIC DNA]</scope>
    <source>
        <strain evidence="2 3">GYP-15</strain>
    </source>
</reference>
<accession>A0A545T9X5</accession>
<sequence>MAEELQEVYSLMIPTVQGNILLPNSNVAEIVPFSNVELFQNMQDKPAWFLGHLYWRGQEIPLISIDVIRGEEDPQANKRSRVAVAHTLNQNRDLPYIAIVVQGIPRLSHVNPENIKIEDRPVSAAEKMHVTVDNISAAIPDLDSLEEMIVSARREA</sequence>
<organism evidence="2 3">
    <name type="scientific">Aliikangiella marina</name>
    <dbReference type="NCBI Taxonomy" id="1712262"/>
    <lineage>
        <taxon>Bacteria</taxon>
        <taxon>Pseudomonadati</taxon>
        <taxon>Pseudomonadota</taxon>
        <taxon>Gammaproteobacteria</taxon>
        <taxon>Oceanospirillales</taxon>
        <taxon>Pleioneaceae</taxon>
        <taxon>Aliikangiella</taxon>
    </lineage>
</organism>
<feature type="domain" description="CheW-like" evidence="1">
    <location>
        <begin position="5"/>
        <end position="151"/>
    </location>
</feature>
<dbReference type="InterPro" id="IPR036061">
    <property type="entry name" value="CheW-like_dom_sf"/>
</dbReference>
<dbReference type="OrthoDB" id="5765252at2"/>
<dbReference type="GO" id="GO:0006935">
    <property type="term" value="P:chemotaxis"/>
    <property type="evidence" value="ECO:0007669"/>
    <property type="project" value="InterPro"/>
</dbReference>
<evidence type="ECO:0000313" key="2">
    <source>
        <dbReference type="EMBL" id="TQV74008.1"/>
    </source>
</evidence>
<dbReference type="EMBL" id="VIKR01000003">
    <property type="protein sequence ID" value="TQV74008.1"/>
    <property type="molecule type" value="Genomic_DNA"/>
</dbReference>